<keyword evidence="3" id="KW-1185">Reference proteome</keyword>
<proteinExistence type="predicted"/>
<evidence type="ECO:0000313" key="3">
    <source>
        <dbReference type="Proteomes" id="UP001150266"/>
    </source>
</evidence>
<keyword evidence="1" id="KW-0732">Signal</keyword>
<dbReference type="EMBL" id="JAOTPV010000008">
    <property type="protein sequence ID" value="KAJ4478972.1"/>
    <property type="molecule type" value="Genomic_DNA"/>
</dbReference>
<feature type="chain" id="PRO_5040732686" evidence="1">
    <location>
        <begin position="19"/>
        <end position="171"/>
    </location>
</feature>
<organism evidence="2 3">
    <name type="scientific">Lentinula aciculospora</name>
    <dbReference type="NCBI Taxonomy" id="153920"/>
    <lineage>
        <taxon>Eukaryota</taxon>
        <taxon>Fungi</taxon>
        <taxon>Dikarya</taxon>
        <taxon>Basidiomycota</taxon>
        <taxon>Agaricomycotina</taxon>
        <taxon>Agaricomycetes</taxon>
        <taxon>Agaricomycetidae</taxon>
        <taxon>Agaricales</taxon>
        <taxon>Marasmiineae</taxon>
        <taxon>Omphalotaceae</taxon>
        <taxon>Lentinula</taxon>
    </lineage>
</organism>
<reference evidence="2" key="1">
    <citation type="submission" date="2022-08" db="EMBL/GenBank/DDBJ databases">
        <title>A Global Phylogenomic Analysis of the Shiitake Genus Lentinula.</title>
        <authorList>
            <consortium name="DOE Joint Genome Institute"/>
            <person name="Sierra-Patev S."/>
            <person name="Min B."/>
            <person name="Naranjo-Ortiz M."/>
            <person name="Looney B."/>
            <person name="Konkel Z."/>
            <person name="Slot J.C."/>
            <person name="Sakamoto Y."/>
            <person name="Steenwyk J.L."/>
            <person name="Rokas A."/>
            <person name="Carro J."/>
            <person name="Camarero S."/>
            <person name="Ferreira P."/>
            <person name="Molpeceres G."/>
            <person name="Ruiz-Duenas F.J."/>
            <person name="Serrano A."/>
            <person name="Henrissat B."/>
            <person name="Drula E."/>
            <person name="Hughes K.W."/>
            <person name="Mata J.L."/>
            <person name="Ishikawa N.K."/>
            <person name="Vargas-Isla R."/>
            <person name="Ushijima S."/>
            <person name="Smith C.A."/>
            <person name="Ahrendt S."/>
            <person name="Andreopoulos W."/>
            <person name="He G."/>
            <person name="Labutti K."/>
            <person name="Lipzen A."/>
            <person name="Ng V."/>
            <person name="Riley R."/>
            <person name="Sandor L."/>
            <person name="Barry K."/>
            <person name="Martinez A.T."/>
            <person name="Xiao Y."/>
            <person name="Gibbons J.G."/>
            <person name="Terashima K."/>
            <person name="Grigoriev I.V."/>
            <person name="Hibbett D.S."/>
        </authorList>
    </citation>
    <scope>NUCLEOTIDE SEQUENCE</scope>
    <source>
        <strain evidence="2">JLM2183</strain>
    </source>
</reference>
<comment type="caution">
    <text evidence="2">The sequence shown here is derived from an EMBL/GenBank/DDBJ whole genome shotgun (WGS) entry which is preliminary data.</text>
</comment>
<evidence type="ECO:0000256" key="1">
    <source>
        <dbReference type="SAM" id="SignalP"/>
    </source>
</evidence>
<evidence type="ECO:0000313" key="2">
    <source>
        <dbReference type="EMBL" id="KAJ4478972.1"/>
    </source>
</evidence>
<dbReference type="Proteomes" id="UP001150266">
    <property type="component" value="Unassembled WGS sequence"/>
</dbReference>
<dbReference type="AlphaFoldDB" id="A0A9W9ABI4"/>
<feature type="signal peptide" evidence="1">
    <location>
        <begin position="1"/>
        <end position="18"/>
    </location>
</feature>
<protein>
    <submittedName>
        <fullName evidence="2">Uncharacterized protein</fullName>
    </submittedName>
</protein>
<accession>A0A9W9ABI4</accession>
<gene>
    <name evidence="2" type="ORF">J3R30DRAFT_2697534</name>
</gene>
<name>A0A9W9ABI4_9AGAR</name>
<sequence length="171" mass="18867">MRLSAAFFIFGVASIVCAAPRPGNHTEPGNEDNKELPLPGLVELGLSEITPTPRNWRVSQKLDVYHRHHNSGAVPTTAGKSFAIQVLARFFDAETTKRDLRISGINVKGVFRGLIGSETNKVVPFEFFNHPLCGSGQKFVGYVNTRLASDVQIRDSQNVKVYPFARRRTGA</sequence>